<reference evidence="3" key="1">
    <citation type="journal article" date="2011" name="Nat. Commun.">
        <title>Effector diversification within compartments of the Leptosphaeria maculans genome affected by Repeat-Induced Point mutations.</title>
        <authorList>
            <person name="Rouxel T."/>
            <person name="Grandaubert J."/>
            <person name="Hane J.K."/>
            <person name="Hoede C."/>
            <person name="van de Wouw A.P."/>
            <person name="Couloux A."/>
            <person name="Dominguez V."/>
            <person name="Anthouard V."/>
            <person name="Bally P."/>
            <person name="Bourras S."/>
            <person name="Cozijnsen A.J."/>
            <person name="Ciuffetti L.M."/>
            <person name="Degrave A."/>
            <person name="Dilmaghani A."/>
            <person name="Duret L."/>
            <person name="Fudal I."/>
            <person name="Goodwin S.B."/>
            <person name="Gout L."/>
            <person name="Glaser N."/>
            <person name="Linglin J."/>
            <person name="Kema G.H.J."/>
            <person name="Lapalu N."/>
            <person name="Lawrence C.B."/>
            <person name="May K."/>
            <person name="Meyer M."/>
            <person name="Ollivier B."/>
            <person name="Poulain J."/>
            <person name="Schoch C.L."/>
            <person name="Simon A."/>
            <person name="Spatafora J.W."/>
            <person name="Stachowiak A."/>
            <person name="Turgeon B.G."/>
            <person name="Tyler B.M."/>
            <person name="Vincent D."/>
            <person name="Weissenbach J."/>
            <person name="Amselem J."/>
            <person name="Quesneville H."/>
            <person name="Oliver R.P."/>
            <person name="Wincker P."/>
            <person name="Balesdent M.-H."/>
            <person name="Howlett B.J."/>
        </authorList>
    </citation>
    <scope>NUCLEOTIDE SEQUENCE [LARGE SCALE GENOMIC DNA]</scope>
    <source>
        <strain evidence="3">JN3 / isolate v23.1.3 / race Av1-4-5-6-7-8</strain>
    </source>
</reference>
<keyword evidence="3" id="KW-1185">Reference proteome</keyword>
<dbReference type="HOGENOM" id="CLU_530035_0_0_1"/>
<sequence>MSLPDRADDRQKMYSSTAVDLCKIDSLVCPTHSAGGECPQSARDQRITSTMSPPYSPYDHTTPPTTPRLYAGTTPQSAYCAQTLGYTRSPEAAAVWQHGSHKEHTVPRGHGPRSALDYNKARDAHFKALHPIAYSVSPFLEAYAASFLPKMTQQQQRQQELQLQLPCAMMATEPREVFMLEATEHRPKKSKTKSASKTPEWLTGLTQKKRRPSDIFNKNFGFDVASLRGPADRTPQISPRTSISHAEPLSFPTSPTSSVKRQRVDSKIAADTTLGFPFGKPTPTKSMRGRDLGSLAMSPRGSIGVATELDSRPGRWCSMDVHPGTPVSWGSSPSVSDEEDMAYMSPDMCSASLTLEARRRSFPSISLPAERKHSNAGAIVDRLAALNTPTNPFDTSESCTSTSTSTSSSGRKRTCTLERRDCASRKTSSESTPSSATSIMSVQERTASTLSMPSVRALKWAKSDPSTEAFLKHIRASLERRRSKDAKEKGKDVVMEYPVFADEHEKGFLDDTPL</sequence>
<dbReference type="GeneID" id="13286287"/>
<feature type="region of interest" description="Disordered" evidence="1">
    <location>
        <begin position="391"/>
        <end position="439"/>
    </location>
</feature>
<evidence type="ECO:0000313" key="3">
    <source>
        <dbReference type="Proteomes" id="UP000002668"/>
    </source>
</evidence>
<dbReference type="eggNOG" id="ENOG502RIW4">
    <property type="taxonomic scope" value="Eukaryota"/>
</dbReference>
<evidence type="ECO:0000313" key="2">
    <source>
        <dbReference type="EMBL" id="CBX98146.1"/>
    </source>
</evidence>
<dbReference type="VEuPathDB" id="FungiDB:LEMA_P095550.1"/>
<feature type="compositionally biased region" description="Low complexity" evidence="1">
    <location>
        <begin position="429"/>
        <end position="439"/>
    </location>
</feature>
<protein>
    <submittedName>
        <fullName evidence="2">Predicted protein</fullName>
    </submittedName>
</protein>
<dbReference type="OrthoDB" id="3684119at2759"/>
<accession>E5A3D3</accession>
<feature type="region of interest" description="Disordered" evidence="1">
    <location>
        <begin position="227"/>
        <end position="263"/>
    </location>
</feature>
<organism evidence="3">
    <name type="scientific">Leptosphaeria maculans (strain JN3 / isolate v23.1.3 / race Av1-4-5-6-7-8)</name>
    <name type="common">Blackleg fungus</name>
    <name type="synonym">Phoma lingam</name>
    <dbReference type="NCBI Taxonomy" id="985895"/>
    <lineage>
        <taxon>Eukaryota</taxon>
        <taxon>Fungi</taxon>
        <taxon>Dikarya</taxon>
        <taxon>Ascomycota</taxon>
        <taxon>Pezizomycotina</taxon>
        <taxon>Dothideomycetes</taxon>
        <taxon>Pleosporomycetidae</taxon>
        <taxon>Pleosporales</taxon>
        <taxon>Pleosporineae</taxon>
        <taxon>Leptosphaeriaceae</taxon>
        <taxon>Plenodomus</taxon>
        <taxon>Plenodomus lingam/Leptosphaeria maculans species complex</taxon>
    </lineage>
</organism>
<dbReference type="InParanoid" id="E5A3D3"/>
<gene>
    <name evidence="2" type="ORF">LEMA_P095550.1</name>
</gene>
<proteinExistence type="predicted"/>
<dbReference type="AlphaFoldDB" id="E5A3D3"/>
<name>E5A3D3_LEPMJ</name>
<evidence type="ECO:0000256" key="1">
    <source>
        <dbReference type="SAM" id="MobiDB-lite"/>
    </source>
</evidence>
<dbReference type="EMBL" id="FP929133">
    <property type="protein sequence ID" value="CBX98146.1"/>
    <property type="molecule type" value="Genomic_DNA"/>
</dbReference>
<feature type="compositionally biased region" description="Low complexity" evidence="1">
    <location>
        <begin position="395"/>
        <end position="409"/>
    </location>
</feature>
<feature type="compositionally biased region" description="Basic and acidic residues" evidence="1">
    <location>
        <begin position="415"/>
        <end position="428"/>
    </location>
</feature>
<feature type="compositionally biased region" description="Polar residues" evidence="1">
    <location>
        <begin position="235"/>
        <end position="244"/>
    </location>
</feature>
<dbReference type="Proteomes" id="UP000002668">
    <property type="component" value="Genome"/>
</dbReference>